<dbReference type="PANTHER" id="PTHR11403">
    <property type="entry name" value="CYTOCHROME C OXIDASE SUBUNIT III"/>
    <property type="match status" value="1"/>
</dbReference>
<dbReference type="PROSITE" id="PS50253">
    <property type="entry name" value="COX3"/>
    <property type="match status" value="1"/>
</dbReference>
<keyword evidence="4 7" id="KW-1133">Transmembrane helix</keyword>
<feature type="transmembrane region" description="Helical" evidence="7">
    <location>
        <begin position="198"/>
        <end position="219"/>
    </location>
</feature>
<feature type="transmembrane region" description="Helical" evidence="7">
    <location>
        <begin position="340"/>
        <end position="364"/>
    </location>
</feature>
<gene>
    <name evidence="9" type="ORF">GCM10023156_22190</name>
</gene>
<reference evidence="10" key="1">
    <citation type="journal article" date="2019" name="Int. J. Syst. Evol. Microbiol.">
        <title>The Global Catalogue of Microorganisms (GCM) 10K type strain sequencing project: providing services to taxonomists for standard genome sequencing and annotation.</title>
        <authorList>
            <consortium name="The Broad Institute Genomics Platform"/>
            <consortium name="The Broad Institute Genome Sequencing Center for Infectious Disease"/>
            <person name="Wu L."/>
            <person name="Ma J."/>
        </authorList>
    </citation>
    <scope>NUCLEOTIDE SEQUENCE [LARGE SCALE GENOMIC DNA]</scope>
    <source>
        <strain evidence="10">JCM 17759</strain>
    </source>
</reference>
<dbReference type="InterPro" id="IPR024791">
    <property type="entry name" value="Cyt_c/ubiquinol_Oxase_su3"/>
</dbReference>
<evidence type="ECO:0000256" key="3">
    <source>
        <dbReference type="ARBA" id="ARBA00022692"/>
    </source>
</evidence>
<comment type="similarity">
    <text evidence="2">Belongs to the cytochrome c oxidase subunit 3 family.</text>
</comment>
<evidence type="ECO:0000256" key="1">
    <source>
        <dbReference type="ARBA" id="ARBA00004141"/>
    </source>
</evidence>
<feature type="transmembrane region" description="Helical" evidence="7">
    <location>
        <begin position="42"/>
        <end position="65"/>
    </location>
</feature>
<dbReference type="EMBL" id="BAABGA010000029">
    <property type="protein sequence ID" value="GAA4452603.1"/>
    <property type="molecule type" value="Genomic_DNA"/>
</dbReference>
<feature type="transmembrane region" description="Helical" evidence="7">
    <location>
        <begin position="85"/>
        <end position="103"/>
    </location>
</feature>
<evidence type="ECO:0000259" key="8">
    <source>
        <dbReference type="PROSITE" id="PS50253"/>
    </source>
</evidence>
<comment type="subcellular location">
    <subcellularLocation>
        <location evidence="1">Membrane</location>
        <topology evidence="1">Multi-pass membrane protein</topology>
    </subcellularLocation>
</comment>
<evidence type="ECO:0000256" key="6">
    <source>
        <dbReference type="SAM" id="MobiDB-lite"/>
    </source>
</evidence>
<keyword evidence="5 7" id="KW-0472">Membrane</keyword>
<name>A0ABP8MNT1_9BACT</name>
<dbReference type="SUPFAM" id="SSF81452">
    <property type="entry name" value="Cytochrome c oxidase subunit III-like"/>
    <property type="match status" value="2"/>
</dbReference>
<feature type="transmembrane region" description="Helical" evidence="7">
    <location>
        <begin position="115"/>
        <end position="134"/>
    </location>
</feature>
<dbReference type="Proteomes" id="UP001500840">
    <property type="component" value="Unassembled WGS sequence"/>
</dbReference>
<dbReference type="Pfam" id="PF00510">
    <property type="entry name" value="COX3"/>
    <property type="match status" value="2"/>
</dbReference>
<feature type="transmembrane region" description="Helical" evidence="7">
    <location>
        <begin position="165"/>
        <end position="186"/>
    </location>
</feature>
<evidence type="ECO:0000256" key="2">
    <source>
        <dbReference type="ARBA" id="ARBA00010581"/>
    </source>
</evidence>
<evidence type="ECO:0000256" key="4">
    <source>
        <dbReference type="ARBA" id="ARBA00022989"/>
    </source>
</evidence>
<accession>A0ABP8MNT1</accession>
<evidence type="ECO:0000313" key="9">
    <source>
        <dbReference type="EMBL" id="GAA4452603.1"/>
    </source>
</evidence>
<organism evidence="9 10">
    <name type="scientific">Novipirellula rosea</name>
    <dbReference type="NCBI Taxonomy" id="1031540"/>
    <lineage>
        <taxon>Bacteria</taxon>
        <taxon>Pseudomonadati</taxon>
        <taxon>Planctomycetota</taxon>
        <taxon>Planctomycetia</taxon>
        <taxon>Pirellulales</taxon>
        <taxon>Pirellulaceae</taxon>
        <taxon>Novipirellula</taxon>
    </lineage>
</organism>
<keyword evidence="10" id="KW-1185">Reference proteome</keyword>
<feature type="domain" description="Heme-copper oxidase subunit III family profile" evidence="8">
    <location>
        <begin position="41"/>
        <end position="404"/>
    </location>
</feature>
<dbReference type="InterPro" id="IPR013833">
    <property type="entry name" value="Cyt_c_oxidase_su3_a-hlx"/>
</dbReference>
<dbReference type="PANTHER" id="PTHR11403:SF6">
    <property type="entry name" value="NITRIC OXIDE REDUCTASE SUBUNIT E"/>
    <property type="match status" value="1"/>
</dbReference>
<sequence>MSTLEADSATDAHGAHDHDHDHPSYLAHHFDTPEQQFDSGKLGIWIFLVTEVLFFGGMFCAYAIFRSLRPEVFEGCSQFLNTKLGAINTGVLLFSSLTMAWAVRCSQTENHKGLTALLATTLSCAMVFLGVKAIEYSHKFHMGLLPAGLFSYDPAHPHHEGGPNYLLWICFPFIIALIGVVVWYAIAVLQGKKFQAAVALPLIVVCASFFGGVGLGTILESGDSTEAHASESGEHAGEEHAGEEHAVVASHDHAENADHAKPESLATLENQVAGTEYGVQERLATDATNTGVQNELSAMERQSAMASGSAIVGQYEIDATIDSVPSEFLTPSRAGVFFSIYYCMTGVHAIHILAGIGVLVWLLVRSVRQEFNHNYFGPVDYVGLYWHLVDLIWIYLFPLLYLIR</sequence>
<feature type="transmembrane region" description="Helical" evidence="7">
    <location>
        <begin position="384"/>
        <end position="403"/>
    </location>
</feature>
<comment type="caution">
    <text evidence="9">The sequence shown here is derived from an EMBL/GenBank/DDBJ whole genome shotgun (WGS) entry which is preliminary data.</text>
</comment>
<feature type="compositionally biased region" description="Basic and acidic residues" evidence="6">
    <location>
        <begin position="225"/>
        <end position="244"/>
    </location>
</feature>
<protein>
    <submittedName>
        <fullName evidence="9">Cytochrome c oxidase subunit 3</fullName>
    </submittedName>
</protein>
<dbReference type="RefSeq" id="WP_339940035.1">
    <property type="nucleotide sequence ID" value="NZ_BAABGA010000029.1"/>
</dbReference>
<proteinExistence type="inferred from homology"/>
<dbReference type="InterPro" id="IPR000298">
    <property type="entry name" value="Cyt_c_oxidase-like_su3"/>
</dbReference>
<evidence type="ECO:0000313" key="10">
    <source>
        <dbReference type="Proteomes" id="UP001500840"/>
    </source>
</evidence>
<feature type="region of interest" description="Disordered" evidence="6">
    <location>
        <begin position="224"/>
        <end position="244"/>
    </location>
</feature>
<keyword evidence="3 7" id="KW-0812">Transmembrane</keyword>
<dbReference type="InterPro" id="IPR035973">
    <property type="entry name" value="Cyt_c_oxidase_su3-like_sf"/>
</dbReference>
<evidence type="ECO:0000256" key="7">
    <source>
        <dbReference type="SAM" id="Phobius"/>
    </source>
</evidence>
<evidence type="ECO:0000256" key="5">
    <source>
        <dbReference type="ARBA" id="ARBA00023136"/>
    </source>
</evidence>
<dbReference type="Gene3D" id="1.20.120.80">
    <property type="entry name" value="Cytochrome c oxidase, subunit III, four-helix bundle"/>
    <property type="match status" value="2"/>
</dbReference>